<proteinExistence type="predicted"/>
<dbReference type="PANTHER" id="PTHR22870:SF408">
    <property type="entry name" value="OS09G0560450 PROTEIN"/>
    <property type="match status" value="1"/>
</dbReference>
<feature type="repeat" description="RCC1" evidence="2">
    <location>
        <begin position="319"/>
        <end position="400"/>
    </location>
</feature>
<dbReference type="EMBL" id="CAUYUJ010017208">
    <property type="protein sequence ID" value="CAK0872834.1"/>
    <property type="molecule type" value="Genomic_DNA"/>
</dbReference>
<comment type="caution">
    <text evidence="4">The sequence shown here is derived from an EMBL/GenBank/DDBJ whole genome shotgun (WGS) entry which is preliminary data.</text>
</comment>
<reference evidence="4" key="1">
    <citation type="submission" date="2023-10" db="EMBL/GenBank/DDBJ databases">
        <authorList>
            <person name="Chen Y."/>
            <person name="Shah S."/>
            <person name="Dougan E. K."/>
            <person name="Thang M."/>
            <person name="Chan C."/>
        </authorList>
    </citation>
    <scope>NUCLEOTIDE SEQUENCE [LARGE SCALE GENOMIC DNA]</scope>
</reference>
<keyword evidence="1" id="KW-0677">Repeat</keyword>
<feature type="region of interest" description="Disordered" evidence="3">
    <location>
        <begin position="1020"/>
        <end position="1042"/>
    </location>
</feature>
<gene>
    <name evidence="4" type="ORF">PCOR1329_LOCUS58193</name>
</gene>
<dbReference type="Gene3D" id="2.130.10.30">
    <property type="entry name" value="Regulator of chromosome condensation 1/beta-lactamase-inhibitor protein II"/>
    <property type="match status" value="1"/>
</dbReference>
<feature type="repeat" description="RCC1" evidence="2">
    <location>
        <begin position="453"/>
        <end position="505"/>
    </location>
</feature>
<evidence type="ECO:0000256" key="2">
    <source>
        <dbReference type="PROSITE-ProRule" id="PRU00235"/>
    </source>
</evidence>
<feature type="repeat" description="RCC1" evidence="2">
    <location>
        <begin position="401"/>
        <end position="452"/>
    </location>
</feature>
<dbReference type="PANTHER" id="PTHR22870">
    <property type="entry name" value="REGULATOR OF CHROMOSOME CONDENSATION"/>
    <property type="match status" value="1"/>
</dbReference>
<dbReference type="InterPro" id="IPR051210">
    <property type="entry name" value="Ub_ligase/GEF_domain"/>
</dbReference>
<accession>A0ABN9VJ11</accession>
<evidence type="ECO:0000256" key="1">
    <source>
        <dbReference type="ARBA" id="ARBA00022737"/>
    </source>
</evidence>
<evidence type="ECO:0000256" key="3">
    <source>
        <dbReference type="SAM" id="MobiDB-lite"/>
    </source>
</evidence>
<dbReference type="Pfam" id="PF13540">
    <property type="entry name" value="RCC1_2"/>
    <property type="match status" value="2"/>
</dbReference>
<feature type="region of interest" description="Disordered" evidence="3">
    <location>
        <begin position="1080"/>
        <end position="1101"/>
    </location>
</feature>
<dbReference type="InterPro" id="IPR000408">
    <property type="entry name" value="Reg_chr_condens"/>
</dbReference>
<organism evidence="4 5">
    <name type="scientific">Prorocentrum cordatum</name>
    <dbReference type="NCBI Taxonomy" id="2364126"/>
    <lineage>
        <taxon>Eukaryota</taxon>
        <taxon>Sar</taxon>
        <taxon>Alveolata</taxon>
        <taxon>Dinophyceae</taxon>
        <taxon>Prorocentrales</taxon>
        <taxon>Prorocentraceae</taxon>
        <taxon>Prorocentrum</taxon>
    </lineage>
</organism>
<feature type="region of interest" description="Disordered" evidence="3">
    <location>
        <begin position="1115"/>
        <end position="1142"/>
    </location>
</feature>
<feature type="compositionally biased region" description="Basic and acidic residues" evidence="3">
    <location>
        <begin position="1023"/>
        <end position="1039"/>
    </location>
</feature>
<feature type="region of interest" description="Disordered" evidence="3">
    <location>
        <begin position="39"/>
        <end position="70"/>
    </location>
</feature>
<dbReference type="Proteomes" id="UP001189429">
    <property type="component" value="Unassembled WGS sequence"/>
</dbReference>
<name>A0ABN9VJ11_9DINO</name>
<feature type="region of interest" description="Disordered" evidence="3">
    <location>
        <begin position="520"/>
        <end position="546"/>
    </location>
</feature>
<dbReference type="InterPro" id="IPR009091">
    <property type="entry name" value="RCC1/BLIP-II"/>
</dbReference>
<feature type="region of interest" description="Disordered" evidence="3">
    <location>
        <begin position="678"/>
        <end position="710"/>
    </location>
</feature>
<evidence type="ECO:0000313" key="5">
    <source>
        <dbReference type="Proteomes" id="UP001189429"/>
    </source>
</evidence>
<sequence>MEEAISIAFIPASESLTEERFMKRPLELVRGGQALQWNSGTPLPIRGTLADRDTLPSGSTWKMEPNPSDRPRLQEFGAAKRSHRLQRGTWCAAPTGPACRQLDPPCPQDSGWHARPPASASVDAEGDYLGDWTGGVIVDRETGVAPTDDGFTVLQRHPKDGPTLLSCPENRPFKDSAPIPKASAHLARDLDFGLPMQRDNPRATLVSWHWSLRCSPPAARMIASGELFLLNGETLGQLRLLPAFLNKSICVLATGTDRIYVACEPPVPPQEVPRQPCAVWCLRGDSLEPELCQDFEAIDGSLREIAIGDQHVLALTREGTVWSRGTAVYGNTGHGGATDVEEFRPLAALQGRSVRAISKRGETGLVEQVESVPRFVPTVTKFRVAKVSCGNAHVLAVTESQQCISWGENTCGQLGIGRKSKPTHRPQLLDSIPSQIREVSAGWAHSVAVGTDGRVYSWGLNSHGQLGLGDVAARLAPHLLQDLVDVHQVESAHAARTLTAFLSTEKRPLLCGQIPFRVGTKHSARSESGPRSVNGTTPRRPGSMDPDQCVLAPVPLTIAAPDLSGVRSQLSQLLAYDRGVVAFARSAVHKVEPNLAPLKGGTPVRVHVNGLPYFPPARTHAVDSTTTSEMAADAIPVREFTTPNVVDSPLVDPEATFAVQVRVSVDDGFTWTPDRYPILSASAPAPPPAPPSRAPAPRRRKPADGAKPTDSALQLGLQGLMGDSKPVQADAPLLWYSWRPKDGPTHVEPRCVPVAGGSELLLHVDLPPQLSAEQLAVKFVCTPRQSVGGPAGRAPSRPPLAETVGPDHDAVAELPPAMPLEVQVAAWLDAGGHGVRVVSPPLDAESIGLYDFSVELSLDGRTYLPRALPLSVYDLRVTALEPNTGSLLEQTQVKVRGAGLVPSDVHRVRLDFPQELGWKRRQLPASLDLTTGEVSFTMPDLAAEVRERADAALGAGRVEPQDAAAPAPDPTGGLLGVQVSVELSLNGQNFTRDGVPFTFHGPLRPAAVCLLALPEGYVAEEPPDPKAKGKKAAPEEAEPRPLPPAAKLGCAVEGLCPAGDAAAPSFAVLRADLLVRAAAPAEQGKKAKGKAAEPEDEEEPVLLRVVDLPALVETITPKAPSPPPPDPKDKNPQAPPEPEPLTPVEMITALTPAIRSEELPAAGCTLLLANFQVSLNGQAFVPCPVGDGASGMRLEPLPPEQ</sequence>
<feature type="compositionally biased region" description="Pro residues" evidence="3">
    <location>
        <begin position="684"/>
        <end position="694"/>
    </location>
</feature>
<dbReference type="SUPFAM" id="SSF50985">
    <property type="entry name" value="RCC1/BLIP-II"/>
    <property type="match status" value="1"/>
</dbReference>
<evidence type="ECO:0000313" key="4">
    <source>
        <dbReference type="EMBL" id="CAK0872834.1"/>
    </source>
</evidence>
<dbReference type="PROSITE" id="PS50012">
    <property type="entry name" value="RCC1_3"/>
    <property type="match status" value="3"/>
</dbReference>
<keyword evidence="5" id="KW-1185">Reference proteome</keyword>
<protein>
    <submittedName>
        <fullName evidence="4">Uncharacterized protein</fullName>
    </submittedName>
</protein>